<dbReference type="Gene3D" id="1.10.530.10">
    <property type="match status" value="1"/>
</dbReference>
<evidence type="ECO:0000256" key="2">
    <source>
        <dbReference type="ARBA" id="ARBA00022729"/>
    </source>
</evidence>
<gene>
    <name evidence="5" type="ORF">EOD73_11055</name>
</gene>
<reference evidence="5 6" key="1">
    <citation type="submission" date="2019-01" db="EMBL/GenBank/DDBJ databases">
        <authorList>
            <person name="Chen W.-M."/>
        </authorList>
    </citation>
    <scope>NUCLEOTIDE SEQUENCE [LARGE SCALE GENOMIC DNA]</scope>
    <source>
        <strain evidence="5 6">CCP-18</strain>
    </source>
</reference>
<keyword evidence="2 3" id="KW-0732">Signal</keyword>
<dbReference type="GO" id="GO:0004553">
    <property type="term" value="F:hydrolase activity, hydrolyzing O-glycosyl compounds"/>
    <property type="evidence" value="ECO:0007669"/>
    <property type="project" value="InterPro"/>
</dbReference>
<dbReference type="Proteomes" id="UP000288587">
    <property type="component" value="Unassembled WGS sequence"/>
</dbReference>
<evidence type="ECO:0000313" key="5">
    <source>
        <dbReference type="EMBL" id="RVT84670.1"/>
    </source>
</evidence>
<comment type="similarity">
    <text evidence="1">Belongs to the transglycosylase Slt family.</text>
</comment>
<dbReference type="PANTHER" id="PTHR37423:SF5">
    <property type="entry name" value="SOLUBLE LYTIC MUREIN TRANSGLYCOSYLASE"/>
    <property type="match status" value="1"/>
</dbReference>
<dbReference type="CDD" id="cd13401">
    <property type="entry name" value="Slt70-like"/>
    <property type="match status" value="1"/>
</dbReference>
<evidence type="ECO:0000313" key="6">
    <source>
        <dbReference type="Proteomes" id="UP000288587"/>
    </source>
</evidence>
<keyword evidence="6" id="KW-1185">Reference proteome</keyword>
<protein>
    <submittedName>
        <fullName evidence="5">Lytic transglycosylase domain-containing protein</fullName>
    </submittedName>
</protein>
<dbReference type="EMBL" id="SACM01000003">
    <property type="protein sequence ID" value="RVT84670.1"/>
    <property type="molecule type" value="Genomic_DNA"/>
</dbReference>
<dbReference type="InterPro" id="IPR008939">
    <property type="entry name" value="Lytic_TGlycosylase_superhlx_U"/>
</dbReference>
<evidence type="ECO:0000256" key="1">
    <source>
        <dbReference type="ARBA" id="ARBA00007734"/>
    </source>
</evidence>
<feature type="domain" description="Transglycosylase SLT" evidence="4">
    <location>
        <begin position="531"/>
        <end position="623"/>
    </location>
</feature>
<organism evidence="5 6">
    <name type="scientific">Inhella crocodyli</name>
    <dbReference type="NCBI Taxonomy" id="2499851"/>
    <lineage>
        <taxon>Bacteria</taxon>
        <taxon>Pseudomonadati</taxon>
        <taxon>Pseudomonadota</taxon>
        <taxon>Betaproteobacteria</taxon>
        <taxon>Burkholderiales</taxon>
        <taxon>Sphaerotilaceae</taxon>
        <taxon>Inhella</taxon>
    </lineage>
</organism>
<dbReference type="GO" id="GO:0042597">
    <property type="term" value="C:periplasmic space"/>
    <property type="evidence" value="ECO:0007669"/>
    <property type="project" value="InterPro"/>
</dbReference>
<name>A0A3S2UU38_9BURK</name>
<dbReference type="InterPro" id="IPR023346">
    <property type="entry name" value="Lysozyme-like_dom_sf"/>
</dbReference>
<dbReference type="Gene3D" id="1.25.20.10">
    <property type="entry name" value="Bacterial muramidases"/>
    <property type="match status" value="1"/>
</dbReference>
<sequence>MASMRFLKLLKFCAAATGAALFLAGAAAGQAAPVADDPLLNAAREAWRKRDRADLAVLSERAQSEQHPLAPWVDYWALFARLPAAQVADLQAFYRRWPGSYVEDRLRNDWLLELGRRQDWSAFAADYPSFRMDDDREVHCHAVVAEHQLGTGPLKPGGTAAEPFKVRALAVWLAQREATEPCTRLGELLSEGRKPVFGAAEHWAKLRSAVEANRLATFKQTAELTGRHQQTQLVRAFEDPTRYLLRVAKAGGRGDQEAAAVALVRLGASDTDRVEQLMRQTWSAALAPDLAQWVWAQTGRQAALRLEPDAAAQYQRALALGKAPTWSADTWAWGVRAALRANGGAGDWALAQRLLDAMPEPVRQSDPAWDYWRAQAQYRNAAEGPEGEPARRAARAALQAQVSPLNFYGQLAADELGLKWALPPTPAPLTEAERQAAAQHAGLSRALLLIRHGLRNEGVREWNFSLRDLGNDRALLAAAQRACDAEVWDRCINTSERTKTEVDLAQRYPTPFRQQVVSHAQAAGLHAADPFGLIRQESRFITDARSGPGASGLMQVMPATAKWTAKKIGLSDYHPKQIHDADTNLKIGMGYLRHVLAAFDGALPLAAAAYNAGPGRPTRWREGVSMDAAAWAETIPFTETRDYVKKVLTNATLYARLLGQPDAQLRQRLGQRIGPRAAGSPNPADTLP</sequence>
<accession>A0A3S2UU38</accession>
<dbReference type="Pfam" id="PF01464">
    <property type="entry name" value="SLT"/>
    <property type="match status" value="1"/>
</dbReference>
<dbReference type="PANTHER" id="PTHR37423">
    <property type="entry name" value="SOLUBLE LYTIC MUREIN TRANSGLYCOSYLASE-RELATED"/>
    <property type="match status" value="1"/>
</dbReference>
<evidence type="ECO:0000259" key="4">
    <source>
        <dbReference type="Pfam" id="PF01464"/>
    </source>
</evidence>
<dbReference type="InterPro" id="IPR008258">
    <property type="entry name" value="Transglycosylase_SLT_dom_1"/>
</dbReference>
<dbReference type="OrthoDB" id="92254at2"/>
<dbReference type="AlphaFoldDB" id="A0A3S2UU38"/>
<dbReference type="SUPFAM" id="SSF48435">
    <property type="entry name" value="Bacterial muramidases"/>
    <property type="match status" value="1"/>
</dbReference>
<proteinExistence type="inferred from homology"/>
<feature type="signal peptide" evidence="3">
    <location>
        <begin position="1"/>
        <end position="31"/>
    </location>
</feature>
<comment type="caution">
    <text evidence="5">The sequence shown here is derived from an EMBL/GenBank/DDBJ whole genome shotgun (WGS) entry which is preliminary data.</text>
</comment>
<feature type="chain" id="PRO_5018608268" evidence="3">
    <location>
        <begin position="32"/>
        <end position="688"/>
    </location>
</feature>
<dbReference type="SUPFAM" id="SSF53955">
    <property type="entry name" value="Lysozyme-like"/>
    <property type="match status" value="1"/>
</dbReference>
<evidence type="ECO:0000256" key="3">
    <source>
        <dbReference type="SAM" id="SignalP"/>
    </source>
</evidence>